<dbReference type="SUPFAM" id="SSF51905">
    <property type="entry name" value="FAD/NAD(P)-binding domain"/>
    <property type="match status" value="1"/>
</dbReference>
<dbReference type="Proteomes" id="UP000284547">
    <property type="component" value="Unassembled WGS sequence"/>
</dbReference>
<sequence>MSAKEPQRLLRHRRYRRDLPDRHRRHGLRLPPPSHDVLVIGAGPAGSAAAITAAHAGLRVALIDKASFPRDKLCGGGVTARAHAHAQAVFGALPEGLFHISRAVRFSAGTTTLARLDQAPPIYMTPRSVFDAALRARAIAAGAQDFCGQRMADCVPHAGSVTLADGQVLTAPVMIGADGVHSGVARALFGRALDPATIGFALEAEVPGPPGLETELDMTALPWGYGWDFPKAGGRTLGIGGVSVQDKDLRPRFHDWLRARGVDPASVKIKGHHLPSGASWAVPGQGAVLLAGDAAGLVDPITGEGIGWAILSGQLAAEAAAEALQAGEPQTALTHYQRRMHPIRAELVRARLLAKLVYHPVLQPRLLRALASSDHFQRRYLALLAGEMDYADLGPRRLAGVVWRVLRARSGGSHLDVRGSGS</sequence>
<dbReference type="PRINTS" id="PR00420">
    <property type="entry name" value="RNGMNOXGNASE"/>
</dbReference>
<dbReference type="PANTHER" id="PTHR42685">
    <property type="entry name" value="GERANYLGERANYL DIPHOSPHATE REDUCTASE"/>
    <property type="match status" value="1"/>
</dbReference>
<dbReference type="InterPro" id="IPR011777">
    <property type="entry name" value="Geranylgeranyl_Rdtase_fam"/>
</dbReference>
<reference evidence="2 3" key="1">
    <citation type="submission" date="2018-08" db="EMBL/GenBank/DDBJ databases">
        <title>Flavobacterium tibetense sp. nov., isolated from a wetland YonghuCo on Tibetan Plateau.</title>
        <authorList>
            <person name="Phurbu D."/>
            <person name="Lu H."/>
            <person name="Xing P."/>
        </authorList>
    </citation>
    <scope>NUCLEOTIDE SEQUENCE [LARGE SCALE GENOMIC DNA]</scope>
    <source>
        <strain evidence="2 3">DJC</strain>
    </source>
</reference>
<dbReference type="Pfam" id="PF12831">
    <property type="entry name" value="FAD_oxidored"/>
    <property type="match status" value="1"/>
</dbReference>
<comment type="caution">
    <text evidence="2">The sequence shown here is derived from an EMBL/GenBank/DDBJ whole genome shotgun (WGS) entry which is preliminary data.</text>
</comment>
<organism evidence="2 3">
    <name type="scientific">Pseudotabrizicola alkalilacus</name>
    <dbReference type="NCBI Taxonomy" id="2305252"/>
    <lineage>
        <taxon>Bacteria</taxon>
        <taxon>Pseudomonadati</taxon>
        <taxon>Pseudomonadota</taxon>
        <taxon>Alphaproteobacteria</taxon>
        <taxon>Rhodobacterales</taxon>
        <taxon>Paracoccaceae</taxon>
        <taxon>Pseudotabrizicola</taxon>
    </lineage>
</organism>
<keyword evidence="3" id="KW-1185">Reference proteome</keyword>
<dbReference type="PANTHER" id="PTHR42685:SF22">
    <property type="entry name" value="CONDITIONED MEDIUM FACTOR RECEPTOR 1"/>
    <property type="match status" value="1"/>
</dbReference>
<dbReference type="NCBIfam" id="TIGR02032">
    <property type="entry name" value="GG-red-SF"/>
    <property type="match status" value="1"/>
</dbReference>
<dbReference type="InterPro" id="IPR050407">
    <property type="entry name" value="Geranylgeranyl_reductase"/>
</dbReference>
<evidence type="ECO:0000256" key="1">
    <source>
        <dbReference type="SAM" id="MobiDB-lite"/>
    </source>
</evidence>
<dbReference type="AlphaFoldDB" id="A0A411Z5V7"/>
<dbReference type="InterPro" id="IPR036188">
    <property type="entry name" value="FAD/NAD-bd_sf"/>
</dbReference>
<name>A0A411Z5V7_9RHOB</name>
<dbReference type="GO" id="GO:0016628">
    <property type="term" value="F:oxidoreductase activity, acting on the CH-CH group of donors, NAD or NADP as acceptor"/>
    <property type="evidence" value="ECO:0007669"/>
    <property type="project" value="InterPro"/>
</dbReference>
<dbReference type="EMBL" id="QWEY01000002">
    <property type="protein sequence ID" value="RGP38455.1"/>
    <property type="molecule type" value="Genomic_DNA"/>
</dbReference>
<feature type="region of interest" description="Disordered" evidence="1">
    <location>
        <begin position="1"/>
        <end position="30"/>
    </location>
</feature>
<feature type="compositionally biased region" description="Basic residues" evidence="1">
    <location>
        <begin position="9"/>
        <end position="28"/>
    </location>
</feature>
<evidence type="ECO:0000313" key="2">
    <source>
        <dbReference type="EMBL" id="RGP38455.1"/>
    </source>
</evidence>
<gene>
    <name evidence="2" type="ORF">D1012_06505</name>
</gene>
<dbReference type="Gene3D" id="3.50.50.60">
    <property type="entry name" value="FAD/NAD(P)-binding domain"/>
    <property type="match status" value="1"/>
</dbReference>
<proteinExistence type="predicted"/>
<protein>
    <submittedName>
        <fullName evidence="2">Geranylgeranyl reductase family protein</fullName>
    </submittedName>
</protein>
<accession>A0A411Z5V7</accession>
<evidence type="ECO:0000313" key="3">
    <source>
        <dbReference type="Proteomes" id="UP000284547"/>
    </source>
</evidence>